<proteinExistence type="predicted"/>
<dbReference type="PANTHER" id="PTHR30069">
    <property type="entry name" value="TONB-DEPENDENT OUTER MEMBRANE RECEPTOR"/>
    <property type="match status" value="1"/>
</dbReference>
<sequence>MKFLYLIVFSLLTSLSTQAEDVIGKVLEKKNNKSVPLVGVNVYWARTTIGTITDTNGQFTINKINDSHQQLVFSYVGYQNDTITISDSNSLTVFLKPGAALGEVTVRHRRANSSISKLSPLYVQNVTQKELERCACCNLSESFETNASVDVAYADAVSGVKQIQLLGLSGRYSQLAMGNIPILRGAESAFGMEYIPGTWMDGLQVSKGSAAVKNGYESITGQINIQLKEPSGIEKLHFYTYGNQDGKVETTFGYAIDLNDKWSTSLMVQGSGNFREMDLNNDGFLDKPLSKMGTFLHQWNYNSDAISSKFGISYIKESREGGQKGYDHDKNQSAQSLYGIGIDVERFNAYAKNGYIFQREGTSLGTILSYNYFDRTSFYGNNTFDVTQQNIYANIIFQSYLGDTRHTYNAGVSLVYDDNDAIFNGSKNNVGYQETTPGIFAEYNFIPNEQFTFMAGLRYDNSSIHDGFFTPRLHAKYNISELTTIRVSVGKGYRTADALSENSHFLASSKSFIFDETIEQEEAWNYGISVAKEILISKRKLNLSMEFFRTDFKNQLVVDLDQNNNEVHFYNLDGASYSNIFQVEAAYELFSRFDLTAAYRHNDVQSTFHGNKQDVPFVNKYKGLLSGSYRTNMDKWQFDLTAQFNGDQRLPTTTDNTEANRRPSRSENYMVLMAQVTKNYRNWSFYVGGENIGDYTQKDAIIAPESPFNSEFDASRIWGPLYGGMVYVGIKYNLKKE</sequence>
<dbReference type="Gene3D" id="2.60.40.1120">
    <property type="entry name" value="Carboxypeptidase-like, regulatory domain"/>
    <property type="match status" value="1"/>
</dbReference>
<dbReference type="SUPFAM" id="SSF56935">
    <property type="entry name" value="Porins"/>
    <property type="match status" value="1"/>
</dbReference>
<keyword evidence="6" id="KW-0798">TonB box</keyword>
<dbReference type="PANTHER" id="PTHR30069:SF29">
    <property type="entry name" value="HEMOGLOBIN AND HEMOGLOBIN-HAPTOGLOBIN-BINDING PROTEIN 1-RELATED"/>
    <property type="match status" value="1"/>
</dbReference>
<evidence type="ECO:0000256" key="8">
    <source>
        <dbReference type="ARBA" id="ARBA00023170"/>
    </source>
</evidence>
<evidence type="ECO:0000313" key="13">
    <source>
        <dbReference type="Proteomes" id="UP000019402"/>
    </source>
</evidence>
<comment type="subcellular location">
    <subcellularLocation>
        <location evidence="1">Cell outer membrane</location>
        <topology evidence="1">Multi-pass membrane protein</topology>
    </subcellularLocation>
</comment>
<dbReference type="eggNOG" id="COG4771">
    <property type="taxonomic scope" value="Bacteria"/>
</dbReference>
<evidence type="ECO:0000256" key="1">
    <source>
        <dbReference type="ARBA" id="ARBA00004571"/>
    </source>
</evidence>
<protein>
    <submittedName>
        <fullName evidence="12">Enterobactin receptor protein</fullName>
    </submittedName>
</protein>
<keyword evidence="3" id="KW-1134">Transmembrane beta strand</keyword>
<dbReference type="OrthoDB" id="1109239at2"/>
<evidence type="ECO:0000256" key="10">
    <source>
        <dbReference type="SAM" id="SignalP"/>
    </source>
</evidence>
<keyword evidence="5 10" id="KW-0732">Signal</keyword>
<dbReference type="SUPFAM" id="SSF49464">
    <property type="entry name" value="Carboxypeptidase regulatory domain-like"/>
    <property type="match status" value="1"/>
</dbReference>
<dbReference type="Gene3D" id="2.170.130.10">
    <property type="entry name" value="TonB-dependent receptor, plug domain"/>
    <property type="match status" value="1"/>
</dbReference>
<evidence type="ECO:0000256" key="7">
    <source>
        <dbReference type="ARBA" id="ARBA00023136"/>
    </source>
</evidence>
<dbReference type="GO" id="GO:0015344">
    <property type="term" value="F:siderophore uptake transmembrane transporter activity"/>
    <property type="evidence" value="ECO:0007669"/>
    <property type="project" value="TreeGrafter"/>
</dbReference>
<comment type="caution">
    <text evidence="12">The sequence shown here is derived from an EMBL/GenBank/DDBJ whole genome shotgun (WGS) entry which is preliminary data.</text>
</comment>
<dbReference type="GO" id="GO:0044718">
    <property type="term" value="P:siderophore transmembrane transport"/>
    <property type="evidence" value="ECO:0007669"/>
    <property type="project" value="TreeGrafter"/>
</dbReference>
<dbReference type="InterPro" id="IPR008969">
    <property type="entry name" value="CarboxyPept-like_regulatory"/>
</dbReference>
<dbReference type="InterPro" id="IPR039426">
    <property type="entry name" value="TonB-dep_rcpt-like"/>
</dbReference>
<reference evidence="12 13" key="1">
    <citation type="journal article" date="2014" name="Genome Announc.">
        <title>Draft Genome Sequence of Cytophaga fermentans JCM 21142T, a Facultative Anaerobe Isolated from Marine Mud.</title>
        <authorList>
            <person name="Starns D."/>
            <person name="Oshima K."/>
            <person name="Suda W."/>
            <person name="Iino T."/>
            <person name="Yuki M."/>
            <person name="Inoue J."/>
            <person name="Kitamura K."/>
            <person name="Iida T."/>
            <person name="Darby A."/>
            <person name="Hattori M."/>
            <person name="Ohkuma M."/>
        </authorList>
    </citation>
    <scope>NUCLEOTIDE SEQUENCE [LARGE SCALE GENOMIC DNA]</scope>
    <source>
        <strain evidence="12 13">JCM 21142</strain>
    </source>
</reference>
<keyword evidence="8 12" id="KW-0675">Receptor</keyword>
<evidence type="ECO:0000256" key="2">
    <source>
        <dbReference type="ARBA" id="ARBA00022448"/>
    </source>
</evidence>
<keyword evidence="2" id="KW-0813">Transport</keyword>
<dbReference type="EMBL" id="BAMD01000063">
    <property type="protein sequence ID" value="GAF04989.1"/>
    <property type="molecule type" value="Genomic_DNA"/>
</dbReference>
<dbReference type="Pfam" id="PF00593">
    <property type="entry name" value="TonB_dep_Rec_b-barrel"/>
    <property type="match status" value="1"/>
</dbReference>
<feature type="domain" description="TonB-dependent receptor-like beta-barrel" evidence="11">
    <location>
        <begin position="298"/>
        <end position="692"/>
    </location>
</feature>
<dbReference type="Gene3D" id="2.40.170.20">
    <property type="entry name" value="TonB-dependent receptor, beta-barrel domain"/>
    <property type="match status" value="1"/>
</dbReference>
<evidence type="ECO:0000256" key="9">
    <source>
        <dbReference type="ARBA" id="ARBA00023237"/>
    </source>
</evidence>
<dbReference type="RefSeq" id="WP_027472086.1">
    <property type="nucleotide sequence ID" value="NZ_BAMD01000063.1"/>
</dbReference>
<dbReference type="STRING" id="869213.GCA_000517085_02486"/>
<evidence type="ECO:0000256" key="3">
    <source>
        <dbReference type="ARBA" id="ARBA00022452"/>
    </source>
</evidence>
<name>W7YRA9_9BACT</name>
<evidence type="ECO:0000256" key="5">
    <source>
        <dbReference type="ARBA" id="ARBA00022729"/>
    </source>
</evidence>
<keyword evidence="7" id="KW-0472">Membrane</keyword>
<dbReference type="InterPro" id="IPR036942">
    <property type="entry name" value="Beta-barrel_TonB_sf"/>
</dbReference>
<organism evidence="12 13">
    <name type="scientific">Saccharicrinis fermentans DSM 9555 = JCM 21142</name>
    <dbReference type="NCBI Taxonomy" id="869213"/>
    <lineage>
        <taxon>Bacteria</taxon>
        <taxon>Pseudomonadati</taxon>
        <taxon>Bacteroidota</taxon>
        <taxon>Bacteroidia</taxon>
        <taxon>Marinilabiliales</taxon>
        <taxon>Marinilabiliaceae</taxon>
        <taxon>Saccharicrinis</taxon>
    </lineage>
</organism>
<dbReference type="AlphaFoldDB" id="W7YRA9"/>
<keyword evidence="9" id="KW-0998">Cell outer membrane</keyword>
<evidence type="ECO:0000256" key="6">
    <source>
        <dbReference type="ARBA" id="ARBA00023077"/>
    </source>
</evidence>
<gene>
    <name evidence="12" type="ORF">JCM21142_93712</name>
</gene>
<feature type="chain" id="PRO_5004904638" evidence="10">
    <location>
        <begin position="20"/>
        <end position="737"/>
    </location>
</feature>
<evidence type="ECO:0000313" key="12">
    <source>
        <dbReference type="EMBL" id="GAF04989.1"/>
    </source>
</evidence>
<keyword evidence="13" id="KW-1185">Reference proteome</keyword>
<dbReference type="Proteomes" id="UP000019402">
    <property type="component" value="Unassembled WGS sequence"/>
</dbReference>
<dbReference type="InterPro" id="IPR037066">
    <property type="entry name" value="Plug_dom_sf"/>
</dbReference>
<evidence type="ECO:0000256" key="4">
    <source>
        <dbReference type="ARBA" id="ARBA00022692"/>
    </source>
</evidence>
<keyword evidence="4" id="KW-0812">Transmembrane</keyword>
<accession>W7YRA9</accession>
<dbReference type="GO" id="GO:0009279">
    <property type="term" value="C:cell outer membrane"/>
    <property type="evidence" value="ECO:0007669"/>
    <property type="project" value="UniProtKB-SubCell"/>
</dbReference>
<feature type="signal peptide" evidence="10">
    <location>
        <begin position="1"/>
        <end position="19"/>
    </location>
</feature>
<dbReference type="InterPro" id="IPR000531">
    <property type="entry name" value="Beta-barrel_TonB"/>
</dbReference>
<evidence type="ECO:0000259" key="11">
    <source>
        <dbReference type="Pfam" id="PF00593"/>
    </source>
</evidence>
<dbReference type="Pfam" id="PF13715">
    <property type="entry name" value="CarbopepD_reg_2"/>
    <property type="match status" value="1"/>
</dbReference>